<proteinExistence type="inferred from homology"/>
<dbReference type="OrthoDB" id="9789949at2"/>
<dbReference type="SUPFAM" id="SSF51391">
    <property type="entry name" value="Thiamin phosphate synthase"/>
    <property type="match status" value="1"/>
</dbReference>
<keyword evidence="14" id="KW-1185">Reference proteome</keyword>
<name>A0A4S3KI80_9GAMM</name>
<evidence type="ECO:0000256" key="1">
    <source>
        <dbReference type="ARBA" id="ARBA00005165"/>
    </source>
</evidence>
<keyword evidence="3 9" id="KW-0479">Metal-binding</keyword>
<feature type="binding site" evidence="9">
    <location>
        <begin position="137"/>
        <end position="139"/>
    </location>
    <ligand>
        <name>2-[(2R,5Z)-2-carboxy-4-methylthiazol-5(2H)-ylidene]ethyl phosphate</name>
        <dbReference type="ChEBI" id="CHEBI:62899"/>
    </ligand>
</feature>
<dbReference type="GO" id="GO:0005737">
    <property type="term" value="C:cytoplasm"/>
    <property type="evidence" value="ECO:0007669"/>
    <property type="project" value="TreeGrafter"/>
</dbReference>
<dbReference type="InterPro" id="IPR013785">
    <property type="entry name" value="Aldolase_TIM"/>
</dbReference>
<feature type="binding site" evidence="9">
    <location>
        <position position="140"/>
    </location>
    <ligand>
        <name>4-amino-2-methyl-5-(diphosphooxymethyl)pyrimidine</name>
        <dbReference type="ChEBI" id="CHEBI:57841"/>
    </ligand>
</feature>
<keyword evidence="4 9" id="KW-0460">Magnesium</keyword>
<keyword evidence="5 9" id="KW-0784">Thiamine biosynthesis</keyword>
<evidence type="ECO:0000256" key="10">
    <source>
        <dbReference type="RuleBase" id="RU003826"/>
    </source>
</evidence>
<dbReference type="EC" id="2.5.1.3" evidence="9"/>
<evidence type="ECO:0000256" key="5">
    <source>
        <dbReference type="ARBA" id="ARBA00022977"/>
    </source>
</evidence>
<dbReference type="Proteomes" id="UP000306317">
    <property type="component" value="Unassembled WGS sequence"/>
</dbReference>
<comment type="catalytic activity">
    <reaction evidence="7 9 10">
        <text>2-(2-carboxy-4-methylthiazol-5-yl)ethyl phosphate + 4-amino-2-methyl-5-(diphosphooxymethyl)pyrimidine + 2 H(+) = thiamine phosphate + CO2 + diphosphate</text>
        <dbReference type="Rhea" id="RHEA:47848"/>
        <dbReference type="ChEBI" id="CHEBI:15378"/>
        <dbReference type="ChEBI" id="CHEBI:16526"/>
        <dbReference type="ChEBI" id="CHEBI:33019"/>
        <dbReference type="ChEBI" id="CHEBI:37575"/>
        <dbReference type="ChEBI" id="CHEBI:57841"/>
        <dbReference type="ChEBI" id="CHEBI:62890"/>
        <dbReference type="EC" id="2.5.1.3"/>
    </reaction>
</comment>
<keyword evidence="2 9" id="KW-0808">Transferase</keyword>
<feature type="binding site" evidence="9">
    <location>
        <position position="166"/>
    </location>
    <ligand>
        <name>2-[(2R,5Z)-2-carboxy-4-methylthiazol-5(2H)-ylidene]ethyl phosphate</name>
        <dbReference type="ChEBI" id="CHEBI:62899"/>
    </ligand>
</feature>
<comment type="cofactor">
    <cofactor evidence="9">
        <name>Mg(2+)</name>
        <dbReference type="ChEBI" id="CHEBI:18420"/>
    </cofactor>
    <text evidence="9">Binds 1 Mg(2+) ion per subunit.</text>
</comment>
<dbReference type="RefSeq" id="WP_136257819.1">
    <property type="nucleotide sequence ID" value="NZ_MWIO01000016.1"/>
</dbReference>
<evidence type="ECO:0000256" key="11">
    <source>
        <dbReference type="RuleBase" id="RU004253"/>
    </source>
</evidence>
<dbReference type="GO" id="GO:0000287">
    <property type="term" value="F:magnesium ion binding"/>
    <property type="evidence" value="ECO:0007669"/>
    <property type="project" value="UniProtKB-UniRule"/>
</dbReference>
<evidence type="ECO:0000256" key="4">
    <source>
        <dbReference type="ARBA" id="ARBA00022842"/>
    </source>
</evidence>
<evidence type="ECO:0000256" key="9">
    <source>
        <dbReference type="HAMAP-Rule" id="MF_00097"/>
    </source>
</evidence>
<organism evidence="13 14">
    <name type="scientific">Rhodanobacter lindaniclasticus</name>
    <dbReference type="NCBI Taxonomy" id="75310"/>
    <lineage>
        <taxon>Bacteria</taxon>
        <taxon>Pseudomonadati</taxon>
        <taxon>Pseudomonadota</taxon>
        <taxon>Gammaproteobacteria</taxon>
        <taxon>Lysobacterales</taxon>
        <taxon>Rhodanobacteraceae</taxon>
        <taxon>Rhodanobacter</taxon>
    </lineage>
</organism>
<feature type="domain" description="Thiamine phosphate synthase/TenI" evidence="12">
    <location>
        <begin position="12"/>
        <end position="188"/>
    </location>
</feature>
<reference evidence="13 14" key="1">
    <citation type="submission" date="2017-02" db="EMBL/GenBank/DDBJ databases">
        <title>Whole genome sequencing of Rhodanobacter lindaniclasticus DSM 17932.</title>
        <authorList>
            <person name="Kumar S."/>
            <person name="Patil P."/>
            <person name="Patil P.B."/>
        </authorList>
    </citation>
    <scope>NUCLEOTIDE SEQUENCE [LARGE SCALE GENOMIC DNA]</scope>
    <source>
        <strain evidence="13 14">DSM 17932</strain>
    </source>
</reference>
<dbReference type="HAMAP" id="MF_00097">
    <property type="entry name" value="TMP_synthase"/>
    <property type="match status" value="1"/>
</dbReference>
<feature type="binding site" evidence="9">
    <location>
        <begin position="186"/>
        <end position="187"/>
    </location>
    <ligand>
        <name>2-[(2R,5Z)-2-carboxy-4-methylthiazol-5(2H)-ylidene]ethyl phosphate</name>
        <dbReference type="ChEBI" id="CHEBI:62899"/>
    </ligand>
</feature>
<evidence type="ECO:0000259" key="12">
    <source>
        <dbReference type="Pfam" id="PF02581"/>
    </source>
</evidence>
<evidence type="ECO:0000256" key="6">
    <source>
        <dbReference type="ARBA" id="ARBA00047334"/>
    </source>
</evidence>
<comment type="pathway">
    <text evidence="1 9 11">Cofactor biosynthesis; thiamine diphosphate biosynthesis; thiamine phosphate from 4-amino-2-methyl-5-diphosphomethylpyrimidine and 4-methyl-5-(2-phosphoethyl)-thiazole: step 1/1.</text>
</comment>
<dbReference type="AlphaFoldDB" id="A0A4S3KI80"/>
<protein>
    <recommendedName>
        <fullName evidence="9">Thiamine-phosphate synthase</fullName>
        <shortName evidence="9">TP synthase</shortName>
        <shortName evidence="9">TPS</shortName>
        <ecNumber evidence="9">2.5.1.3</ecNumber>
    </recommendedName>
    <alternativeName>
        <fullName evidence="9">Thiamine-phosphate pyrophosphorylase</fullName>
        <shortName evidence="9">TMP pyrophosphorylase</shortName>
        <shortName evidence="9">TMP-PPase</shortName>
    </alternativeName>
</protein>
<dbReference type="NCBIfam" id="TIGR00693">
    <property type="entry name" value="thiE"/>
    <property type="match status" value="1"/>
</dbReference>
<evidence type="ECO:0000313" key="13">
    <source>
        <dbReference type="EMBL" id="THD08447.1"/>
    </source>
</evidence>
<evidence type="ECO:0000256" key="2">
    <source>
        <dbReference type="ARBA" id="ARBA00022679"/>
    </source>
</evidence>
<dbReference type="Pfam" id="PF02581">
    <property type="entry name" value="TMP-TENI"/>
    <property type="match status" value="1"/>
</dbReference>
<dbReference type="CDD" id="cd00564">
    <property type="entry name" value="TMP_TenI"/>
    <property type="match status" value="1"/>
</dbReference>
<dbReference type="InterPro" id="IPR022998">
    <property type="entry name" value="ThiamineP_synth_TenI"/>
</dbReference>
<comment type="function">
    <text evidence="9">Condenses 4-methyl-5-(beta-hydroxyethyl)thiazole monophosphate (THZ-P) and 2-methyl-4-amino-5-hydroxymethyl pyrimidine pyrophosphate (HMP-PP) to form thiamine monophosphate (TMP).</text>
</comment>
<comment type="caution">
    <text evidence="13">The sequence shown here is derived from an EMBL/GenBank/DDBJ whole genome shotgun (WGS) entry which is preliminary data.</text>
</comment>
<dbReference type="GO" id="GO:0009229">
    <property type="term" value="P:thiamine diphosphate biosynthetic process"/>
    <property type="evidence" value="ECO:0007669"/>
    <property type="project" value="UniProtKB-UniRule"/>
</dbReference>
<dbReference type="PANTHER" id="PTHR20857">
    <property type="entry name" value="THIAMINE-PHOSPHATE PYROPHOSPHORYLASE"/>
    <property type="match status" value="1"/>
</dbReference>
<accession>A0A4S3KI80</accession>
<feature type="binding site" evidence="9">
    <location>
        <position position="72"/>
    </location>
    <ligand>
        <name>Mg(2+)</name>
        <dbReference type="ChEBI" id="CHEBI:18420"/>
    </ligand>
</feature>
<evidence type="ECO:0000313" key="14">
    <source>
        <dbReference type="Proteomes" id="UP000306317"/>
    </source>
</evidence>
<gene>
    <name evidence="9" type="primary">thiE</name>
    <name evidence="13" type="ORF">B1991_06065</name>
</gene>
<evidence type="ECO:0000256" key="8">
    <source>
        <dbReference type="ARBA" id="ARBA00047883"/>
    </source>
</evidence>
<dbReference type="GO" id="GO:0009228">
    <property type="term" value="P:thiamine biosynthetic process"/>
    <property type="evidence" value="ECO:0007669"/>
    <property type="project" value="UniProtKB-KW"/>
</dbReference>
<dbReference type="Gene3D" id="3.20.20.70">
    <property type="entry name" value="Aldolase class I"/>
    <property type="match status" value="1"/>
</dbReference>
<dbReference type="UniPathway" id="UPA00060">
    <property type="reaction ID" value="UER00141"/>
</dbReference>
<evidence type="ECO:0000256" key="3">
    <source>
        <dbReference type="ARBA" id="ARBA00022723"/>
    </source>
</evidence>
<comment type="catalytic activity">
    <reaction evidence="8 9 10">
        <text>2-[(2R,5Z)-2-carboxy-4-methylthiazol-5(2H)-ylidene]ethyl phosphate + 4-amino-2-methyl-5-(diphosphooxymethyl)pyrimidine + 2 H(+) = thiamine phosphate + CO2 + diphosphate</text>
        <dbReference type="Rhea" id="RHEA:47844"/>
        <dbReference type="ChEBI" id="CHEBI:15378"/>
        <dbReference type="ChEBI" id="CHEBI:16526"/>
        <dbReference type="ChEBI" id="CHEBI:33019"/>
        <dbReference type="ChEBI" id="CHEBI:37575"/>
        <dbReference type="ChEBI" id="CHEBI:57841"/>
        <dbReference type="ChEBI" id="CHEBI:62899"/>
        <dbReference type="EC" id="2.5.1.3"/>
    </reaction>
</comment>
<comment type="caution">
    <text evidence="9">Lacks conserved residue(s) required for the propagation of feature annotation.</text>
</comment>
<dbReference type="GO" id="GO:0004789">
    <property type="term" value="F:thiamine-phosphate diphosphorylase activity"/>
    <property type="evidence" value="ECO:0007669"/>
    <property type="project" value="UniProtKB-UniRule"/>
</dbReference>
<dbReference type="PANTHER" id="PTHR20857:SF15">
    <property type="entry name" value="THIAMINE-PHOSPHATE SYNTHASE"/>
    <property type="match status" value="1"/>
</dbReference>
<dbReference type="InterPro" id="IPR034291">
    <property type="entry name" value="TMP_synthase"/>
</dbReference>
<comment type="catalytic activity">
    <reaction evidence="6 9 10">
        <text>4-methyl-5-(2-phosphooxyethyl)-thiazole + 4-amino-2-methyl-5-(diphosphooxymethyl)pyrimidine + H(+) = thiamine phosphate + diphosphate</text>
        <dbReference type="Rhea" id="RHEA:22328"/>
        <dbReference type="ChEBI" id="CHEBI:15378"/>
        <dbReference type="ChEBI" id="CHEBI:33019"/>
        <dbReference type="ChEBI" id="CHEBI:37575"/>
        <dbReference type="ChEBI" id="CHEBI:57841"/>
        <dbReference type="ChEBI" id="CHEBI:58296"/>
        <dbReference type="EC" id="2.5.1.3"/>
    </reaction>
</comment>
<evidence type="ECO:0000256" key="7">
    <source>
        <dbReference type="ARBA" id="ARBA00047851"/>
    </source>
</evidence>
<dbReference type="EMBL" id="MWIO01000016">
    <property type="protein sequence ID" value="THD08447.1"/>
    <property type="molecule type" value="Genomic_DNA"/>
</dbReference>
<dbReference type="InterPro" id="IPR036206">
    <property type="entry name" value="ThiamineP_synth_sf"/>
</dbReference>
<sequence length="211" mass="21636">MKHPATLAPGGLYAITNGPRPDLLHVVAQALAGGARLLQYLDEEPGDARRRAETAAIASLCRQHAVPLIIHEDVALAQAVGADGVHLAHSVDAIRAARECLGPAAIIGVACRDSLADARSAAQAGASYVSFGAMYPSPTKPQATIAPVDLLRQSAALGVARVAIGGITPDNAALLIEAGADYVASISSLFAAPDVRDAAQRFARLFPSPNP</sequence>
<comment type="similarity">
    <text evidence="9 10">Belongs to the thiamine-phosphate synthase family.</text>
</comment>